<evidence type="ECO:0000256" key="1">
    <source>
        <dbReference type="ARBA" id="ARBA00022679"/>
    </source>
</evidence>
<name>A0ABV4T753_9EURY</name>
<dbReference type="InterPro" id="IPR025877">
    <property type="entry name" value="MobA-like_NTP_Trfase"/>
</dbReference>
<keyword evidence="4" id="KW-1185">Reference proteome</keyword>
<proteinExistence type="predicted"/>
<keyword evidence="1 3" id="KW-0808">Transferase</keyword>
<sequence length="197" mass="21716">MIVVMAGGRSRRMGKEKPILEVGGVPMVLRVYEEVSKVDESIVAVSRHTPKTKELCIKERIEFIETPGAGYVEDINYLLRELGPFISVSSDLPFIKASDVYEMKKGFDGRVSLTGVLPLSLVPRDLNPVVYRGYAIVGVNAVGVEGEEFFILHNPLLALNVNAPWDLEFANRITKILGSKVLLEGSDLHEGSQGYRG</sequence>
<protein>
    <submittedName>
        <fullName evidence="3">NTP transferase domain-containing protein</fullName>
    </submittedName>
</protein>
<dbReference type="Gene3D" id="3.90.550.10">
    <property type="entry name" value="Spore Coat Polysaccharide Biosynthesis Protein SpsA, Chain A"/>
    <property type="match status" value="1"/>
</dbReference>
<evidence type="ECO:0000313" key="3">
    <source>
        <dbReference type="EMBL" id="MFA4804491.1"/>
    </source>
</evidence>
<organism evidence="3 4">
    <name type="scientific">Pyrococcus kukulkanii</name>
    <dbReference type="NCBI Taxonomy" id="1609559"/>
    <lineage>
        <taxon>Archaea</taxon>
        <taxon>Methanobacteriati</taxon>
        <taxon>Methanobacteriota</taxon>
        <taxon>Thermococci</taxon>
        <taxon>Thermococcales</taxon>
        <taxon>Thermococcaceae</taxon>
        <taxon>Pyrococcus</taxon>
    </lineage>
</organism>
<evidence type="ECO:0000313" key="4">
    <source>
        <dbReference type="Proteomes" id="UP001571980"/>
    </source>
</evidence>
<comment type="caution">
    <text evidence="3">The sequence shown here is derived from an EMBL/GenBank/DDBJ whole genome shotgun (WGS) entry which is preliminary data.</text>
</comment>
<dbReference type="Proteomes" id="UP001571980">
    <property type="component" value="Unassembled WGS sequence"/>
</dbReference>
<dbReference type="InterPro" id="IPR029044">
    <property type="entry name" value="Nucleotide-diphossugar_trans"/>
</dbReference>
<dbReference type="Pfam" id="PF12804">
    <property type="entry name" value="NTP_transf_3"/>
    <property type="match status" value="1"/>
</dbReference>
<dbReference type="SUPFAM" id="SSF53448">
    <property type="entry name" value="Nucleotide-diphospho-sugar transferases"/>
    <property type="match status" value="1"/>
</dbReference>
<gene>
    <name evidence="3" type="ORF">P8X34_07050</name>
</gene>
<dbReference type="PANTHER" id="PTHR19136:SF86">
    <property type="entry name" value="ADENOSYLCOBINAMIDE-PHOSPHATE GUANYLYLTRANSFERASE"/>
    <property type="match status" value="1"/>
</dbReference>
<feature type="domain" description="MobA-like NTP transferase" evidence="2">
    <location>
        <begin position="3"/>
        <end position="107"/>
    </location>
</feature>
<evidence type="ECO:0000259" key="2">
    <source>
        <dbReference type="Pfam" id="PF12804"/>
    </source>
</evidence>
<reference evidence="3 4" key="1">
    <citation type="submission" date="2023-03" db="EMBL/GenBank/DDBJ databases">
        <title>Speciation in Pyrococcus: adaptation to high temperature as a mechanism.</title>
        <authorList>
            <person name="Gu J."/>
        </authorList>
    </citation>
    <scope>NUCLEOTIDE SEQUENCE [LARGE SCALE GENOMIC DNA]</scope>
    <source>
        <strain evidence="3 4">LMOA34</strain>
    </source>
</reference>
<dbReference type="RefSeq" id="WP_372823772.1">
    <property type="nucleotide sequence ID" value="NZ_JARRIC010000002.1"/>
</dbReference>
<dbReference type="EMBL" id="JARRIG010000004">
    <property type="protein sequence ID" value="MFA4804491.1"/>
    <property type="molecule type" value="Genomic_DNA"/>
</dbReference>
<dbReference type="PANTHER" id="PTHR19136">
    <property type="entry name" value="MOLYBDENUM COFACTOR GUANYLYLTRANSFERASE"/>
    <property type="match status" value="1"/>
</dbReference>
<accession>A0ABV4T753</accession>
<dbReference type="GO" id="GO:0016740">
    <property type="term" value="F:transferase activity"/>
    <property type="evidence" value="ECO:0007669"/>
    <property type="project" value="UniProtKB-KW"/>
</dbReference>